<dbReference type="Pfam" id="PF25954">
    <property type="entry name" value="Beta-barrel_RND_2"/>
    <property type="match status" value="1"/>
</dbReference>
<evidence type="ECO:0000259" key="5">
    <source>
        <dbReference type="Pfam" id="PF25973"/>
    </source>
</evidence>
<dbReference type="Gene3D" id="2.40.30.170">
    <property type="match status" value="1"/>
</dbReference>
<reference evidence="6 7" key="1">
    <citation type="submission" date="2019-11" db="EMBL/GenBank/DDBJ databases">
        <title>Type strains purchased from KCTC, JCM and DSMZ.</title>
        <authorList>
            <person name="Lu H."/>
        </authorList>
    </citation>
    <scope>NUCLEOTIDE SEQUENCE [LARGE SCALE GENOMIC DNA]</scope>
    <source>
        <strain evidence="6 7">JCM 31587</strain>
    </source>
</reference>
<dbReference type="FunFam" id="2.40.30.170:FF:000010">
    <property type="entry name" value="Efflux RND transporter periplasmic adaptor subunit"/>
    <property type="match status" value="1"/>
</dbReference>
<comment type="similarity">
    <text evidence="1">Belongs to the membrane fusion protein (MFP) (TC 8.A.1) family.</text>
</comment>
<dbReference type="Pfam" id="PF25973">
    <property type="entry name" value="BSH_CzcB"/>
    <property type="match status" value="1"/>
</dbReference>
<keyword evidence="3" id="KW-0732">Signal</keyword>
<dbReference type="NCBIfam" id="TIGR01730">
    <property type="entry name" value="RND_mfp"/>
    <property type="match status" value="1"/>
</dbReference>
<dbReference type="RefSeq" id="WP_155455702.1">
    <property type="nucleotide sequence ID" value="NZ_WNKX01000016.1"/>
</dbReference>
<evidence type="ECO:0000259" key="4">
    <source>
        <dbReference type="Pfam" id="PF25954"/>
    </source>
</evidence>
<organism evidence="6 7">
    <name type="scientific">Massilia eburnea</name>
    <dbReference type="NCBI Taxonomy" id="1776165"/>
    <lineage>
        <taxon>Bacteria</taxon>
        <taxon>Pseudomonadati</taxon>
        <taxon>Pseudomonadota</taxon>
        <taxon>Betaproteobacteria</taxon>
        <taxon>Burkholderiales</taxon>
        <taxon>Oxalobacteraceae</taxon>
        <taxon>Telluria group</taxon>
        <taxon>Massilia</taxon>
    </lineage>
</organism>
<protein>
    <submittedName>
        <fullName evidence="6">Efflux RND transporter periplasmic adaptor subunit</fullName>
    </submittedName>
</protein>
<evidence type="ECO:0000256" key="2">
    <source>
        <dbReference type="ARBA" id="ARBA00022448"/>
    </source>
</evidence>
<dbReference type="OrthoDB" id="9768185at2"/>
<dbReference type="SUPFAM" id="SSF111369">
    <property type="entry name" value="HlyD-like secretion proteins"/>
    <property type="match status" value="1"/>
</dbReference>
<name>A0A6L6QKS3_9BURK</name>
<feature type="signal peptide" evidence="3">
    <location>
        <begin position="1"/>
        <end position="21"/>
    </location>
</feature>
<evidence type="ECO:0000313" key="7">
    <source>
        <dbReference type="Proteomes" id="UP000472320"/>
    </source>
</evidence>
<evidence type="ECO:0000313" key="6">
    <source>
        <dbReference type="EMBL" id="MTW12761.1"/>
    </source>
</evidence>
<dbReference type="InterPro" id="IPR006143">
    <property type="entry name" value="RND_pump_MFP"/>
</dbReference>
<dbReference type="Gene3D" id="2.40.420.20">
    <property type="match status" value="1"/>
</dbReference>
<comment type="caution">
    <text evidence="6">The sequence shown here is derived from an EMBL/GenBank/DDBJ whole genome shotgun (WGS) entry which is preliminary data.</text>
</comment>
<dbReference type="Gene3D" id="2.40.50.100">
    <property type="match status" value="1"/>
</dbReference>
<feature type="domain" description="CzcB-like barrel-sandwich hybrid" evidence="5">
    <location>
        <begin position="67"/>
        <end position="199"/>
    </location>
</feature>
<dbReference type="InterPro" id="IPR058647">
    <property type="entry name" value="BSH_CzcB-like"/>
</dbReference>
<evidence type="ECO:0000256" key="3">
    <source>
        <dbReference type="SAM" id="SignalP"/>
    </source>
</evidence>
<dbReference type="InterPro" id="IPR058792">
    <property type="entry name" value="Beta-barrel_RND_2"/>
</dbReference>
<keyword evidence="7" id="KW-1185">Reference proteome</keyword>
<gene>
    <name evidence="6" type="ORF">GM658_19315</name>
</gene>
<dbReference type="PANTHER" id="PTHR30097">
    <property type="entry name" value="CATION EFFLUX SYSTEM PROTEIN CUSB"/>
    <property type="match status" value="1"/>
</dbReference>
<proteinExistence type="inferred from homology"/>
<feature type="domain" description="CusB-like beta-barrel" evidence="4">
    <location>
        <begin position="212"/>
        <end position="288"/>
    </location>
</feature>
<sequence>MKSVLLLTLAALCGLSACSRAPVRSAHAAAAPLSATSQFIRTMPAASAPLPEAEPIAARIAFDEDHTARVSAPLAGRVSTIMVQPGQHVKAGQALAVLASPDLAAASADEKKAVSDARLKDSALARARLLFDAGVMARKDFEAASSDSEQSAAELERTRQRLRALGAAGATTGALTLASPVPGTVVERQLNPGQEVRPDLPAPLFIVSNLDQLWLIADVPEQLALTLALGQEVKVEADALPGTQYTARIGYVGEMVDPNTRRIPVRCLLANADHKLRPEMFARVHFQGGKAQSGIPLPNEAIVVDGQDEYVFVQVKKDSYERKRVHVARRGPLTSFVDSGIEAGQQLVVAGALLLKAQAGQDVR</sequence>
<keyword evidence="2" id="KW-0813">Transport</keyword>
<dbReference type="GO" id="GO:0046914">
    <property type="term" value="F:transition metal ion binding"/>
    <property type="evidence" value="ECO:0007669"/>
    <property type="project" value="TreeGrafter"/>
</dbReference>
<dbReference type="GO" id="GO:0030288">
    <property type="term" value="C:outer membrane-bounded periplasmic space"/>
    <property type="evidence" value="ECO:0007669"/>
    <property type="project" value="TreeGrafter"/>
</dbReference>
<accession>A0A6L6QKS3</accession>
<dbReference type="EMBL" id="WNKX01000016">
    <property type="protein sequence ID" value="MTW12761.1"/>
    <property type="molecule type" value="Genomic_DNA"/>
</dbReference>
<dbReference type="Proteomes" id="UP000472320">
    <property type="component" value="Unassembled WGS sequence"/>
</dbReference>
<dbReference type="Gene3D" id="1.10.287.470">
    <property type="entry name" value="Helix hairpin bin"/>
    <property type="match status" value="1"/>
</dbReference>
<dbReference type="GO" id="GO:0016020">
    <property type="term" value="C:membrane"/>
    <property type="evidence" value="ECO:0007669"/>
    <property type="project" value="InterPro"/>
</dbReference>
<dbReference type="AlphaFoldDB" id="A0A6L6QKS3"/>
<dbReference type="GO" id="GO:0022857">
    <property type="term" value="F:transmembrane transporter activity"/>
    <property type="evidence" value="ECO:0007669"/>
    <property type="project" value="InterPro"/>
</dbReference>
<dbReference type="PROSITE" id="PS51257">
    <property type="entry name" value="PROKAR_LIPOPROTEIN"/>
    <property type="match status" value="1"/>
</dbReference>
<dbReference type="InterPro" id="IPR051909">
    <property type="entry name" value="MFP_Cation_Efflux"/>
</dbReference>
<dbReference type="PANTHER" id="PTHR30097:SF4">
    <property type="entry name" value="SLR6042 PROTEIN"/>
    <property type="match status" value="1"/>
</dbReference>
<evidence type="ECO:0000256" key="1">
    <source>
        <dbReference type="ARBA" id="ARBA00009477"/>
    </source>
</evidence>
<feature type="chain" id="PRO_5026788116" evidence="3">
    <location>
        <begin position="22"/>
        <end position="364"/>
    </location>
</feature>
<dbReference type="GO" id="GO:0015679">
    <property type="term" value="P:plasma membrane copper ion transport"/>
    <property type="evidence" value="ECO:0007669"/>
    <property type="project" value="TreeGrafter"/>
</dbReference>
<dbReference type="GO" id="GO:0060003">
    <property type="term" value="P:copper ion export"/>
    <property type="evidence" value="ECO:0007669"/>
    <property type="project" value="TreeGrafter"/>
</dbReference>